<evidence type="ECO:0000256" key="1">
    <source>
        <dbReference type="SAM" id="MobiDB-lite"/>
    </source>
</evidence>
<gene>
    <name evidence="2" type="ORF">DFR67_10637</name>
</gene>
<accession>A0A318RVV7</accession>
<protein>
    <submittedName>
        <fullName evidence="2">Uncharacterized protein</fullName>
    </submittedName>
</protein>
<dbReference type="Proteomes" id="UP000247591">
    <property type="component" value="Unassembled WGS sequence"/>
</dbReference>
<organism evidence="2 3">
    <name type="scientific">Williamsia limnetica</name>
    <dbReference type="NCBI Taxonomy" id="882452"/>
    <lineage>
        <taxon>Bacteria</taxon>
        <taxon>Bacillati</taxon>
        <taxon>Actinomycetota</taxon>
        <taxon>Actinomycetes</taxon>
        <taxon>Mycobacteriales</taxon>
        <taxon>Nocardiaceae</taxon>
        <taxon>Williamsia</taxon>
    </lineage>
</organism>
<reference evidence="2 3" key="1">
    <citation type="submission" date="2018-06" db="EMBL/GenBank/DDBJ databases">
        <title>Genomic Encyclopedia of Type Strains, Phase IV (KMG-IV): sequencing the most valuable type-strain genomes for metagenomic binning, comparative biology and taxonomic classification.</title>
        <authorList>
            <person name="Goeker M."/>
        </authorList>
    </citation>
    <scope>NUCLEOTIDE SEQUENCE [LARGE SCALE GENOMIC DNA]</scope>
    <source>
        <strain evidence="2 3">DSM 45521</strain>
    </source>
</reference>
<feature type="region of interest" description="Disordered" evidence="1">
    <location>
        <begin position="1"/>
        <end position="27"/>
    </location>
</feature>
<proteinExistence type="predicted"/>
<name>A0A318RVV7_WILLI</name>
<evidence type="ECO:0000313" key="2">
    <source>
        <dbReference type="EMBL" id="PYE17334.1"/>
    </source>
</evidence>
<keyword evidence="3" id="KW-1185">Reference proteome</keyword>
<dbReference type="EMBL" id="QJSP01000006">
    <property type="protein sequence ID" value="PYE17334.1"/>
    <property type="molecule type" value="Genomic_DNA"/>
</dbReference>
<evidence type="ECO:0000313" key="3">
    <source>
        <dbReference type="Proteomes" id="UP000247591"/>
    </source>
</evidence>
<comment type="caution">
    <text evidence="2">The sequence shown here is derived from an EMBL/GenBank/DDBJ whole genome shotgun (WGS) entry which is preliminary data.</text>
</comment>
<dbReference type="AlphaFoldDB" id="A0A318RVV7"/>
<sequence length="277" mass="30441">MQLASRRQSGRGSGHPAPRSKSCDTAGVKEADVELGEWIRPQLTGQWGTVAAISPAGYLNYVRIFHPAASDPTDQLYSWSHVATVTHRTMHPQAQWQQIAGDSDSERWPHKSPVIGRLHHSLTRTVFAVLATKTTPPTEVYFGVWEGTGWAMHDDLTRPLDVGNELDQRIARLAQGPKLTHPGRSYVLLRGTPNDADAVGAYLGDTTISAHLAWPTDRAWCISTDVDYDSTILACDHDTAETILTHPDIEALPIPHTGRLDINADHINPPRSTTFPS</sequence>